<dbReference type="Pfam" id="PF15133">
    <property type="entry name" value="TASL"/>
    <property type="match status" value="1"/>
</dbReference>
<reference evidence="2" key="1">
    <citation type="submission" date="2018-06" db="EMBL/GenBank/DDBJ databases">
        <title>Genome assembly of Danube salmon.</title>
        <authorList>
            <person name="Macqueen D.J."/>
            <person name="Gundappa M.K."/>
        </authorList>
    </citation>
    <scope>NUCLEOTIDE SEQUENCE [LARGE SCALE GENOMIC DNA]</scope>
</reference>
<dbReference type="AlphaFoldDB" id="A0A4W5LM45"/>
<dbReference type="InterPro" id="IPR027869">
    <property type="entry name" value="TASL"/>
</dbReference>
<proteinExistence type="predicted"/>
<dbReference type="GeneTree" id="ENSGT00390000011425"/>
<name>A0A4W5LM45_9TELE</name>
<dbReference type="Proteomes" id="UP000314982">
    <property type="component" value="Unassembled WGS sequence"/>
</dbReference>
<evidence type="ECO:0000313" key="1">
    <source>
        <dbReference type="Ensembl" id="ENSHHUP00000026809.1"/>
    </source>
</evidence>
<dbReference type="Ensembl" id="ENSHHUT00000027867.1">
    <property type="protein sequence ID" value="ENSHHUP00000026809.1"/>
    <property type="gene ID" value="ENSHHUG00000016979.1"/>
</dbReference>
<reference evidence="1" key="2">
    <citation type="submission" date="2025-08" db="UniProtKB">
        <authorList>
            <consortium name="Ensembl"/>
        </authorList>
    </citation>
    <scope>IDENTIFICATION</scope>
</reference>
<protein>
    <submittedName>
        <fullName evidence="1">Uncharacterized protein</fullName>
    </submittedName>
</protein>
<dbReference type="PANTHER" id="PTHR14889:SF2">
    <property type="entry name" value="GENE 6377-RELATED"/>
    <property type="match status" value="1"/>
</dbReference>
<accession>A0A4W5LM45</accession>
<sequence length="281" mass="31155">MHCCVVVVMLGEAFIRVFRYRKEDCDCDSTKAQEHLPHPAPNIILNQGSMLGNMEGLVQSGPRATTRPSDALTIPNSHSDDFGDLELYRSWCCTTFCKDYPDLQLRGDHVGNRSSMSLRLESEVFQGPLLQSQDLGELESLEPTGPVDPGLRVESQSLQDEGNLVIDSSIITLNREPLSNSMLNGYLESKLLEVYRQHMQDSLARGSSPLVQTPPQGLVPEPVKQLSQYLCQDHGLDSSTAQSIVIHYLSTCTVASSNFSSPDLRISNLRIPNPESRRKPT</sequence>
<dbReference type="STRING" id="62062.ENSHHUP00000026809"/>
<evidence type="ECO:0000313" key="2">
    <source>
        <dbReference type="Proteomes" id="UP000314982"/>
    </source>
</evidence>
<dbReference type="GO" id="GO:0034121">
    <property type="term" value="P:regulation of toll-like receptor signaling pathway"/>
    <property type="evidence" value="ECO:0007669"/>
    <property type="project" value="InterPro"/>
</dbReference>
<reference evidence="1" key="3">
    <citation type="submission" date="2025-09" db="UniProtKB">
        <authorList>
            <consortium name="Ensembl"/>
        </authorList>
    </citation>
    <scope>IDENTIFICATION</scope>
</reference>
<dbReference type="PANTHER" id="PTHR14889">
    <property type="entry name" value="RCG36411"/>
    <property type="match status" value="1"/>
</dbReference>
<keyword evidence="2" id="KW-1185">Reference proteome</keyword>
<organism evidence="1 2">
    <name type="scientific">Hucho hucho</name>
    <name type="common">huchen</name>
    <dbReference type="NCBI Taxonomy" id="62062"/>
    <lineage>
        <taxon>Eukaryota</taxon>
        <taxon>Metazoa</taxon>
        <taxon>Chordata</taxon>
        <taxon>Craniata</taxon>
        <taxon>Vertebrata</taxon>
        <taxon>Euteleostomi</taxon>
        <taxon>Actinopterygii</taxon>
        <taxon>Neopterygii</taxon>
        <taxon>Teleostei</taxon>
        <taxon>Protacanthopterygii</taxon>
        <taxon>Salmoniformes</taxon>
        <taxon>Salmonidae</taxon>
        <taxon>Salmoninae</taxon>
        <taxon>Hucho</taxon>
    </lineage>
</organism>